<dbReference type="STRING" id="1215104.GCA_000730585_04185"/>
<evidence type="ECO:0000313" key="2">
    <source>
        <dbReference type="EMBL" id="SNR92813.1"/>
    </source>
</evidence>
<dbReference type="Proteomes" id="UP000198407">
    <property type="component" value="Unassembled WGS sequence"/>
</dbReference>
<dbReference type="AlphaFoldDB" id="A0A239AD35"/>
<gene>
    <name evidence="2" type="ORF">SAMN05444352_101333</name>
</gene>
<feature type="chain" id="PRO_5011266495" evidence="1">
    <location>
        <begin position="28"/>
        <end position="435"/>
    </location>
</feature>
<feature type="signal peptide" evidence="1">
    <location>
        <begin position="1"/>
        <end position="27"/>
    </location>
</feature>
<proteinExistence type="predicted"/>
<dbReference type="EMBL" id="FZOL01000001">
    <property type="protein sequence ID" value="SNR92813.1"/>
    <property type="molecule type" value="Genomic_DNA"/>
</dbReference>
<organism evidence="2 3">
    <name type="scientific">Pseudomonas japonica</name>
    <dbReference type="NCBI Taxonomy" id="256466"/>
    <lineage>
        <taxon>Bacteria</taxon>
        <taxon>Pseudomonadati</taxon>
        <taxon>Pseudomonadota</taxon>
        <taxon>Gammaproteobacteria</taxon>
        <taxon>Pseudomonadales</taxon>
        <taxon>Pseudomonadaceae</taxon>
        <taxon>Pseudomonas</taxon>
    </lineage>
</organism>
<keyword evidence="3" id="KW-1185">Reference proteome</keyword>
<protein>
    <submittedName>
        <fullName evidence="2">Uncharacterized protein</fullName>
    </submittedName>
</protein>
<reference evidence="3" key="1">
    <citation type="submission" date="2017-06" db="EMBL/GenBank/DDBJ databases">
        <authorList>
            <person name="Varghese N."/>
            <person name="Submissions S."/>
        </authorList>
    </citation>
    <scope>NUCLEOTIDE SEQUENCE [LARGE SCALE GENOMIC DNA]</scope>
    <source>
        <strain evidence="3">DSM 22348</strain>
    </source>
</reference>
<accession>A0A239AD35</accession>
<keyword evidence="1" id="KW-0732">Signal</keyword>
<name>A0A239AD35_9PSED</name>
<sequence length="435" mass="47374">MSKFLLHLCGTLSLCLLLGLGGLQAHALSGPEVAQRLNQAYVSTPDRCVNNRAAYYCSGVMFKQTLATDPVPFWSHGPDAIGRGAERFDFLRSDITPGPLAQDSGYIFADRFTAIGQDKDYQLQGDDGMNRPPELLVLNWAALPPTLLPVQALYYRSMAGLKLALRNQLDWFEATGDWLPVLRFDAAGSPGQQFGFELRDQLYYGYQVADRINRRFADTASTCPGGRSALYCNGVIIRGTGFGAAFHSWNPSPNSVSRDGVSFTLVRSDVGTTGVVGTEGLIFHELGRPAAHSVRFRCAYPANAGTSTIPNSCRASCKSENITTVAAWRAKYNSGPGGSCTFLDTPAEIQLNTDVRVGQSWANGHNELIIGAWPQDIPSQLPIEAFFWEGGSGLNGARYIQNDFLQETVRFMPIVRVDLSAAGAKFVYVPADQSY</sequence>
<dbReference type="RefSeq" id="WP_042122665.1">
    <property type="nucleotide sequence ID" value="NZ_FZOL01000001.1"/>
</dbReference>
<evidence type="ECO:0000313" key="3">
    <source>
        <dbReference type="Proteomes" id="UP000198407"/>
    </source>
</evidence>
<dbReference type="OrthoDB" id="6766953at2"/>
<evidence type="ECO:0000256" key="1">
    <source>
        <dbReference type="SAM" id="SignalP"/>
    </source>
</evidence>